<dbReference type="Proteomes" id="UP000019151">
    <property type="component" value="Chromosome"/>
</dbReference>
<gene>
    <name evidence="1" type="ORF">J421_0009</name>
    <name evidence="2" type="ORF">J421_0032</name>
    <name evidence="3" type="ORF">J421_0054</name>
</gene>
<dbReference type="EMBL" id="CP007127">
    <property type="protein sequence ID" value="AHG87570.1"/>
    <property type="molecule type" value="Genomic_DNA"/>
</dbReference>
<reference evidence="2" key="1">
    <citation type="submission" date="2013-12" db="EMBL/GenBank/DDBJ databases">
        <authorList>
            <person name="DeBruyn J.M."/>
            <person name="Radosevich M."/>
            <person name="Wommack K.Eric."/>
            <person name="Polson S."/>
            <person name="Hauser L.J."/>
            <person name="Fawaz M.N."/>
            <person name="Korlach J."/>
            <person name="Tsai Y.-C."/>
        </authorList>
    </citation>
    <scope>NUCLEOTIDE SEQUENCE</scope>
    <source>
        <strain evidence="2">KBS708</strain>
    </source>
</reference>
<evidence type="ECO:0000313" key="2">
    <source>
        <dbReference type="EMBL" id="AHG87570.1"/>
    </source>
</evidence>
<dbReference type="EMBL" id="CP007128">
    <property type="protein sequence ID" value="AHG87591.1"/>
    <property type="molecule type" value="Genomic_DNA"/>
</dbReference>
<evidence type="ECO:0000313" key="1">
    <source>
        <dbReference type="EMBL" id="AHG87547.1"/>
    </source>
</evidence>
<accession>W0RB79</accession>
<dbReference type="KEGG" id="gba:J421_0054"/>
<sequence>MTAPRAVPSIGSADDVLRYMARALEARGEPLGLNARVDFEPLFAAFRAGDLPHFMVHFDNAERAHGWIQHIPGSGLQVQFTPRGFERVGHLVMPARDVEIAARVAADRFAEALAALPAELKALQASETRVGMLHSGRHTLGATRLVEEAAERGFRAALEAWLQVLRRRSIEPSAELVATIVASIGDAFDASEPTLRHPFVSLERLGRLLRAPDAILADAKAKGLAFIQSELSLEAIAPGAPAESHRAPNASLSAGDHNISLVIHGDVGVVQAGAGAQASVTMQPDALDALRDSLEQLRGLLEAQESDAGSEGSTSMVGPIKETVDAAIVESRKPTPNPITMRGLLVGIATAVQTIGAAPQAYELARLAARHFGVELPQLH</sequence>
<dbReference type="RefSeq" id="WP_148306065.1">
    <property type="nucleotide sequence ID" value="NZ_CP007127.1"/>
</dbReference>
<dbReference type="EMBL" id="CP007127">
    <property type="protein sequence ID" value="AHG87547.1"/>
    <property type="molecule type" value="Genomic_DNA"/>
</dbReference>
<keyword evidence="4" id="KW-1185">Reference proteome</keyword>
<proteinExistence type="predicted"/>
<reference evidence="2 4" key="2">
    <citation type="journal article" date="2014" name="Genome Announc.">
        <title>Genome Sequence and Methylome of Soil Bacterium Gemmatirosa kalamazoonensis KBS708T, a Member of the Rarely Cultivated Gemmatimonadetes Phylum.</title>
        <authorList>
            <person name="Debruyn J.M."/>
            <person name="Radosevich M."/>
            <person name="Wommack K.E."/>
            <person name="Polson S.W."/>
            <person name="Hauser L.J."/>
            <person name="Fawaz M.N."/>
            <person name="Korlach J."/>
            <person name="Tsai Y.C."/>
        </authorList>
    </citation>
    <scope>NUCLEOTIDE SEQUENCE [LARGE SCALE GENOMIC DNA]</scope>
    <source>
        <strain evidence="2 4">KBS708</strain>
    </source>
</reference>
<dbReference type="HOGENOM" id="CLU_727162_0_0_0"/>
<dbReference type="InParanoid" id="W0RB79"/>
<protein>
    <submittedName>
        <fullName evidence="2">Uncharacterized protein</fullName>
    </submittedName>
</protein>
<dbReference type="STRING" id="861299.J421_0009"/>
<evidence type="ECO:0000313" key="3">
    <source>
        <dbReference type="EMBL" id="AHG87591.1"/>
    </source>
</evidence>
<name>W0RB79_9BACT</name>
<evidence type="ECO:0000313" key="4">
    <source>
        <dbReference type="Proteomes" id="UP000019151"/>
    </source>
</evidence>
<dbReference type="AlphaFoldDB" id="W0RB79"/>
<organism evidence="2 4">
    <name type="scientific">Gemmatirosa kalamazoonensis</name>
    <dbReference type="NCBI Taxonomy" id="861299"/>
    <lineage>
        <taxon>Bacteria</taxon>
        <taxon>Pseudomonadati</taxon>
        <taxon>Gemmatimonadota</taxon>
        <taxon>Gemmatimonadia</taxon>
        <taxon>Gemmatimonadales</taxon>
        <taxon>Gemmatimonadaceae</taxon>
        <taxon>Gemmatirosa</taxon>
    </lineage>
</organism>
<dbReference type="Proteomes" id="UP000019151">
    <property type="component" value="Extrachromosomal Element ECE"/>
</dbReference>